<comment type="subunit">
    <text evidence="10">Homodimer. Forms a membrane-associated complex with FtsX.</text>
</comment>
<keyword evidence="4" id="KW-0547">Nucleotide-binding</keyword>
<dbReference type="PROSITE" id="PS50893">
    <property type="entry name" value="ABC_TRANSPORTER_2"/>
    <property type="match status" value="1"/>
</dbReference>
<feature type="domain" description="ABC transporter" evidence="11">
    <location>
        <begin position="2"/>
        <end position="241"/>
    </location>
</feature>
<dbReference type="RefSeq" id="WP_002563445.1">
    <property type="nucleotide sequence ID" value="NZ_CALJSN010000006.1"/>
</dbReference>
<keyword evidence="5 12" id="KW-0067">ATP-binding</keyword>
<dbReference type="InterPro" id="IPR050086">
    <property type="entry name" value="MetN_ABC_transporter-like"/>
</dbReference>
<comment type="function">
    <text evidence="9">Part of the ABC transporter FtsEX involved in cellular division. Has ATPase activity.</text>
</comment>
<dbReference type="SMART" id="SM00382">
    <property type="entry name" value="AAA"/>
    <property type="match status" value="1"/>
</dbReference>
<evidence type="ECO:0000313" key="13">
    <source>
        <dbReference type="Proteomes" id="UP000183687"/>
    </source>
</evidence>
<dbReference type="SUPFAM" id="SSF52540">
    <property type="entry name" value="P-loop containing nucleoside triphosphate hydrolases"/>
    <property type="match status" value="1"/>
</dbReference>
<dbReference type="InterPro" id="IPR003439">
    <property type="entry name" value="ABC_transporter-like_ATP-bd"/>
</dbReference>
<reference evidence="12 13" key="1">
    <citation type="submission" date="2016-10" db="EMBL/GenBank/DDBJ databases">
        <authorList>
            <person name="Varghese N."/>
            <person name="Submissions S."/>
        </authorList>
    </citation>
    <scope>NUCLEOTIDE SEQUENCE [LARGE SCALE GENOMIC DNA]</scope>
    <source>
        <strain evidence="12 13">DSM 20586</strain>
    </source>
</reference>
<evidence type="ECO:0000256" key="5">
    <source>
        <dbReference type="ARBA" id="ARBA00022840"/>
    </source>
</evidence>
<dbReference type="PROSITE" id="PS00211">
    <property type="entry name" value="ABC_TRANSPORTER_1"/>
    <property type="match status" value="1"/>
</dbReference>
<keyword evidence="3" id="KW-1003">Cell membrane</keyword>
<organism evidence="12 13">
    <name type="scientific">Atopobium minutum</name>
    <dbReference type="NCBI Taxonomy" id="1381"/>
    <lineage>
        <taxon>Bacteria</taxon>
        <taxon>Bacillati</taxon>
        <taxon>Actinomycetota</taxon>
        <taxon>Coriobacteriia</taxon>
        <taxon>Coriobacteriales</taxon>
        <taxon>Atopobiaceae</taxon>
        <taxon>Atopobium</taxon>
    </lineage>
</organism>
<keyword evidence="2" id="KW-0813">Transport</keyword>
<accession>A0AB38A598</accession>
<dbReference type="GO" id="GO:0016887">
    <property type="term" value="F:ATP hydrolysis activity"/>
    <property type="evidence" value="ECO:0007669"/>
    <property type="project" value="InterPro"/>
</dbReference>
<dbReference type="PANTHER" id="PTHR43166:SF30">
    <property type="entry name" value="METHIONINE IMPORT ATP-BINDING PROTEIN METN"/>
    <property type="match status" value="1"/>
</dbReference>
<comment type="similarity">
    <text evidence="1">Belongs to the ABC transporter superfamily.</text>
</comment>
<comment type="caution">
    <text evidence="12">The sequence shown here is derived from an EMBL/GenBank/DDBJ whole genome shotgun (WGS) entry which is preliminary data.</text>
</comment>
<evidence type="ECO:0000259" key="11">
    <source>
        <dbReference type="PROSITE" id="PS50893"/>
    </source>
</evidence>
<dbReference type="InterPro" id="IPR017871">
    <property type="entry name" value="ABC_transporter-like_CS"/>
</dbReference>
<protein>
    <submittedName>
        <fullName evidence="12">D-methionine transport system ATP-binding protein</fullName>
    </submittedName>
</protein>
<dbReference type="GO" id="GO:0006865">
    <property type="term" value="P:amino acid transport"/>
    <property type="evidence" value="ECO:0007669"/>
    <property type="project" value="UniProtKB-KW"/>
</dbReference>
<evidence type="ECO:0000256" key="6">
    <source>
        <dbReference type="ARBA" id="ARBA00022967"/>
    </source>
</evidence>
<keyword evidence="7" id="KW-0029">Amino-acid transport</keyword>
<dbReference type="PANTHER" id="PTHR43166">
    <property type="entry name" value="AMINO ACID IMPORT ATP-BINDING PROTEIN"/>
    <property type="match status" value="1"/>
</dbReference>
<dbReference type="GO" id="GO:0005524">
    <property type="term" value="F:ATP binding"/>
    <property type="evidence" value="ECO:0007669"/>
    <property type="project" value="UniProtKB-KW"/>
</dbReference>
<dbReference type="Pfam" id="PF00005">
    <property type="entry name" value="ABC_tran"/>
    <property type="match status" value="1"/>
</dbReference>
<dbReference type="FunFam" id="3.40.50.300:FF:000056">
    <property type="entry name" value="Cell division ATP-binding protein FtsE"/>
    <property type="match status" value="1"/>
</dbReference>
<dbReference type="AlphaFoldDB" id="A0AB38A598"/>
<dbReference type="Proteomes" id="UP000183687">
    <property type="component" value="Unassembled WGS sequence"/>
</dbReference>
<keyword evidence="8" id="KW-0472">Membrane</keyword>
<dbReference type="GO" id="GO:0005886">
    <property type="term" value="C:plasma membrane"/>
    <property type="evidence" value="ECO:0007669"/>
    <property type="project" value="UniProtKB-ARBA"/>
</dbReference>
<evidence type="ECO:0000256" key="8">
    <source>
        <dbReference type="ARBA" id="ARBA00023136"/>
    </source>
</evidence>
<evidence type="ECO:0000256" key="3">
    <source>
        <dbReference type="ARBA" id="ARBA00022475"/>
    </source>
</evidence>
<gene>
    <name evidence="12" type="ORF">SAMN04489746_0376</name>
</gene>
<proteinExistence type="inferred from homology"/>
<evidence type="ECO:0000256" key="10">
    <source>
        <dbReference type="ARBA" id="ARBA00063837"/>
    </source>
</evidence>
<evidence type="ECO:0000256" key="7">
    <source>
        <dbReference type="ARBA" id="ARBA00022970"/>
    </source>
</evidence>
<dbReference type="Gene3D" id="3.40.50.300">
    <property type="entry name" value="P-loop containing nucleotide triphosphate hydrolases"/>
    <property type="match status" value="1"/>
</dbReference>
<dbReference type="InterPro" id="IPR003593">
    <property type="entry name" value="AAA+_ATPase"/>
</dbReference>
<sequence>MIHISHLTKTFESASDVHALKDVSLDISDGDIFGIIGISGAGKSTLVRCLNMLERPTSGSIEVDGIEVCKLKGRELHEYRRRVAMIFQAFGLLAQKTVLDNVCFPFLASKGTVSAQDKQTAQDLLARVGLASKANAYPAQLSGGQQQRVAIARALACNPEYILCDEATSALDPASTASVLDLLKTINKETGVTIIIITHSMDVVRSTCNNVAVLCHGEIVEKGNVEQVFAHPSHKITKQLLGVEDWHE</sequence>
<evidence type="ECO:0000256" key="9">
    <source>
        <dbReference type="ARBA" id="ARBA00054718"/>
    </source>
</evidence>
<evidence type="ECO:0000256" key="1">
    <source>
        <dbReference type="ARBA" id="ARBA00005417"/>
    </source>
</evidence>
<dbReference type="EMBL" id="FNSH01000001">
    <property type="protein sequence ID" value="SEB48683.1"/>
    <property type="molecule type" value="Genomic_DNA"/>
</dbReference>
<evidence type="ECO:0000256" key="4">
    <source>
        <dbReference type="ARBA" id="ARBA00022741"/>
    </source>
</evidence>
<name>A0AB38A598_9ACTN</name>
<evidence type="ECO:0000256" key="2">
    <source>
        <dbReference type="ARBA" id="ARBA00022448"/>
    </source>
</evidence>
<dbReference type="InterPro" id="IPR027417">
    <property type="entry name" value="P-loop_NTPase"/>
</dbReference>
<keyword evidence="6" id="KW-1278">Translocase</keyword>
<evidence type="ECO:0000313" key="12">
    <source>
        <dbReference type="EMBL" id="SEB48683.1"/>
    </source>
</evidence>